<dbReference type="InterPro" id="IPR009078">
    <property type="entry name" value="Ferritin-like_SF"/>
</dbReference>
<dbReference type="EMBL" id="AB728560">
    <property type="protein sequence ID" value="BBD49902.1"/>
    <property type="molecule type" value="Genomic_DNA"/>
</dbReference>
<reference evidence="3" key="1">
    <citation type="journal article" date="2019" name="Microbes Environ.">
        <title>Genetic and Physiological Characteristics of a Novel Marine Propylene-Assimilating Halieaceae Bacterium Isolated from Seawater and the Diversity of Its Alkene and Epoxide Metabolism Genes.</title>
        <authorList>
            <person name="Suzuki T."/>
            <person name="Yazawa T."/>
            <person name="Morishita N."/>
            <person name="Maruyama A."/>
            <person name="Fuse H."/>
        </authorList>
    </citation>
    <scope>NUCLEOTIDE SEQUENCE</scope>
    <source>
        <strain evidence="3">PE-TB08W</strain>
    </source>
</reference>
<sequence length="504" mass="57999">MTANLTEVHEKAKSYDWEYSFVDKTPKFRTKYNIPNKGKDPFRMLVRDYMKMEAEKDDRTHGFLDGALRMGIADKMEPRFNECLKLTLPDLNNAEYQAIAACGMIISAMPNQELRHGYQAQMMDEARHAQLEMTLRNFYLKNVPDPAGWDIGQKGLYQHPGGLVSVGEFQHFNTGDPIDCIVDLNIIIETAFTNILLVATPQAAVMNGDHAMATTLLSIQSDEARHMANGYGTMMSILRNEENVPLINDALERHFWHAHKGLDALVSWQSEYGSVNRPWAYKDVWQEWIVDDFVGGYLDRLSEFGVEVPKLLGKAVEELEYMPHTTGQVFSAIWPLNFWRSDAMGPRDYEWFEEHYPGWYDRYGAYWDGYKELADPANGRLIMQELESLPPICQVCQLPCAYPALDINEFRLIDIKGKQYPTCSEGCEHILKKYPDAYTHRKQFWAKYHDWDLADVILDLGYIRPDGKTLIGQPTVAEDQKMWTIDDIRRLQVGIKDPLHGVCC</sequence>
<protein>
    <submittedName>
        <fullName evidence="3">Alkene monooxygenase alpha-subunit</fullName>
    </submittedName>
</protein>
<gene>
    <name evidence="3" type="primary">AmoC</name>
</gene>
<dbReference type="InterPro" id="IPR003430">
    <property type="entry name" value="Phenol_Hydrox"/>
</dbReference>
<evidence type="ECO:0000256" key="2">
    <source>
        <dbReference type="ARBA" id="ARBA00023033"/>
    </source>
</evidence>
<evidence type="ECO:0000256" key="1">
    <source>
        <dbReference type="ARBA" id="ARBA00023002"/>
    </source>
</evidence>
<keyword evidence="2 3" id="KW-0503">Monooxygenase</keyword>
<dbReference type="Gene3D" id="1.10.620.20">
    <property type="entry name" value="Ribonucleotide Reductase, subunit A"/>
    <property type="match status" value="1"/>
</dbReference>
<dbReference type="InterPro" id="IPR012348">
    <property type="entry name" value="RNR-like"/>
</dbReference>
<keyword evidence="1" id="KW-0560">Oxidoreductase</keyword>
<evidence type="ECO:0000313" key="3">
    <source>
        <dbReference type="EMBL" id="BBD49902.1"/>
    </source>
</evidence>
<name>A0A3G9E9D5_9ALTE</name>
<organism evidence="3">
    <name type="scientific">Alteromonadaceae bacterium PE-TB08W</name>
    <dbReference type="NCBI Taxonomy" id="1199097"/>
    <lineage>
        <taxon>Bacteria</taxon>
        <taxon>Pseudomonadati</taxon>
        <taxon>Pseudomonadota</taxon>
        <taxon>Gammaproteobacteria</taxon>
        <taxon>Alteromonadales</taxon>
        <taxon>Alteromonadaceae</taxon>
    </lineage>
</organism>
<dbReference type="SUPFAM" id="SSF47240">
    <property type="entry name" value="Ferritin-like"/>
    <property type="match status" value="1"/>
</dbReference>
<proteinExistence type="predicted"/>
<accession>A0A3G9E9D5</accession>
<dbReference type="GO" id="GO:0004497">
    <property type="term" value="F:monooxygenase activity"/>
    <property type="evidence" value="ECO:0007669"/>
    <property type="project" value="UniProtKB-KW"/>
</dbReference>
<dbReference type="Pfam" id="PF02332">
    <property type="entry name" value="Phenol_Hydrox"/>
    <property type="match status" value="1"/>
</dbReference>
<dbReference type="AlphaFoldDB" id="A0A3G9E9D5"/>